<dbReference type="GO" id="GO:0008017">
    <property type="term" value="F:microtubule binding"/>
    <property type="evidence" value="ECO:0007669"/>
    <property type="project" value="TreeGrafter"/>
</dbReference>
<dbReference type="GO" id="GO:0005829">
    <property type="term" value="C:cytosol"/>
    <property type="evidence" value="ECO:0007669"/>
    <property type="project" value="UniProtKB-SubCell"/>
</dbReference>
<keyword evidence="19 25" id="KW-0342">GTP-binding</keyword>
<evidence type="ECO:0000256" key="22">
    <source>
        <dbReference type="ARBA" id="ARBA00023176"/>
    </source>
</evidence>
<dbReference type="InterPro" id="IPR022812">
    <property type="entry name" value="Dynamin"/>
</dbReference>
<dbReference type="InterPro" id="IPR030381">
    <property type="entry name" value="G_DYNAMIN_dom"/>
</dbReference>
<dbReference type="FunFam" id="3.40.50.300:FF:000172">
    <property type="entry name" value="Dynamin-1-like protein isoform 1"/>
    <property type="match status" value="1"/>
</dbReference>
<dbReference type="PROSITE" id="PS51388">
    <property type="entry name" value="GED"/>
    <property type="match status" value="1"/>
</dbReference>
<evidence type="ECO:0000256" key="9">
    <source>
        <dbReference type="ARBA" id="ARBA00018833"/>
    </source>
</evidence>
<dbReference type="GO" id="GO:0003924">
    <property type="term" value="F:GTPase activity"/>
    <property type="evidence" value="ECO:0007669"/>
    <property type="project" value="InterPro"/>
</dbReference>
<keyword evidence="10" id="KW-0963">Cytoplasm</keyword>
<evidence type="ECO:0000256" key="12">
    <source>
        <dbReference type="ARBA" id="ARBA00022787"/>
    </source>
</evidence>
<dbReference type="GO" id="GO:0005905">
    <property type="term" value="C:clathrin-coated pit"/>
    <property type="evidence" value="ECO:0007669"/>
    <property type="project" value="UniProtKB-SubCell"/>
</dbReference>
<keyword evidence="14" id="KW-0770">Synapse</keyword>
<dbReference type="GO" id="GO:0005741">
    <property type="term" value="C:mitochondrial outer membrane"/>
    <property type="evidence" value="ECO:0007669"/>
    <property type="project" value="UniProtKB-SubCell"/>
</dbReference>
<evidence type="ECO:0000256" key="26">
    <source>
        <dbReference type="SAM" id="MobiDB-lite"/>
    </source>
</evidence>
<reference evidence="29" key="1">
    <citation type="submission" date="2025-08" db="UniProtKB">
        <authorList>
            <consortium name="Ensembl"/>
        </authorList>
    </citation>
    <scope>IDENTIFICATION</scope>
</reference>
<evidence type="ECO:0000256" key="15">
    <source>
        <dbReference type="ARBA" id="ARBA00023034"/>
    </source>
</evidence>
<dbReference type="SUPFAM" id="SSF52540">
    <property type="entry name" value="P-loop containing nucleoside triphosphate hydrolases"/>
    <property type="match status" value="1"/>
</dbReference>
<keyword evidence="22" id="KW-0168">Coated pit</keyword>
<keyword evidence="17" id="KW-0446">Lipid-binding</keyword>
<evidence type="ECO:0000256" key="16">
    <source>
        <dbReference type="ARBA" id="ARBA00023108"/>
    </source>
</evidence>
<dbReference type="GO" id="GO:0048511">
    <property type="term" value="P:rhythmic process"/>
    <property type="evidence" value="ECO:0007669"/>
    <property type="project" value="UniProtKB-KW"/>
</dbReference>
<dbReference type="GO" id="GO:0006897">
    <property type="term" value="P:endocytosis"/>
    <property type="evidence" value="ECO:0007669"/>
    <property type="project" value="TreeGrafter"/>
</dbReference>
<dbReference type="FunFam" id="1.20.120.1240:FF:000001">
    <property type="entry name" value="Dynamin 1 like"/>
    <property type="match status" value="1"/>
</dbReference>
<evidence type="ECO:0000256" key="17">
    <source>
        <dbReference type="ARBA" id="ARBA00023121"/>
    </source>
</evidence>
<dbReference type="Gene3D" id="3.40.50.300">
    <property type="entry name" value="P-loop containing nucleotide triphosphate hydrolases"/>
    <property type="match status" value="1"/>
</dbReference>
<dbReference type="GO" id="GO:0005794">
    <property type="term" value="C:Golgi apparatus"/>
    <property type="evidence" value="ECO:0007669"/>
    <property type="project" value="UniProtKB-SubCell"/>
</dbReference>
<dbReference type="PANTHER" id="PTHR11566">
    <property type="entry name" value="DYNAMIN"/>
    <property type="match status" value="1"/>
</dbReference>
<dbReference type="GO" id="GO:0005525">
    <property type="term" value="F:GTP binding"/>
    <property type="evidence" value="ECO:0007669"/>
    <property type="project" value="UniProtKB-KW"/>
</dbReference>
<evidence type="ECO:0000256" key="1">
    <source>
        <dbReference type="ARBA" id="ARBA00004184"/>
    </source>
</evidence>
<keyword evidence="18" id="KW-0496">Mitochondrion</keyword>
<keyword evidence="13" id="KW-0378">Hydrolase</keyword>
<feature type="compositionally biased region" description="Basic and acidic residues" evidence="26">
    <location>
        <begin position="525"/>
        <end position="537"/>
    </location>
</feature>
<proteinExistence type="inferred from homology"/>
<comment type="similarity">
    <text evidence="25">Belongs to the TRAFAC class dynamin-like GTPase superfamily. Dynamin/Fzo/YdjA family.</text>
</comment>
<evidence type="ECO:0000256" key="18">
    <source>
        <dbReference type="ARBA" id="ARBA00023128"/>
    </source>
</evidence>
<evidence type="ECO:0000256" key="11">
    <source>
        <dbReference type="ARBA" id="ARBA00022741"/>
    </source>
</evidence>
<evidence type="ECO:0000256" key="3">
    <source>
        <dbReference type="ARBA" id="ARBA00004432"/>
    </source>
</evidence>
<dbReference type="Gene3D" id="1.20.120.1240">
    <property type="entry name" value="Dynamin, middle domain"/>
    <property type="match status" value="1"/>
</dbReference>
<dbReference type="PROSITE" id="PS51718">
    <property type="entry name" value="G_DYNAMIN_2"/>
    <property type="match status" value="1"/>
</dbReference>
<evidence type="ECO:0000259" key="27">
    <source>
        <dbReference type="PROSITE" id="PS51388"/>
    </source>
</evidence>
<dbReference type="GO" id="GO:0005777">
    <property type="term" value="C:peroxisome"/>
    <property type="evidence" value="ECO:0007669"/>
    <property type="project" value="UniProtKB-SubCell"/>
</dbReference>
<evidence type="ECO:0000313" key="29">
    <source>
        <dbReference type="Ensembl" id="ENSCCRP00015071924.1"/>
    </source>
</evidence>
<dbReference type="Pfam" id="PF02212">
    <property type="entry name" value="GED"/>
    <property type="match status" value="1"/>
</dbReference>
<evidence type="ECO:0000256" key="2">
    <source>
        <dbReference type="ARBA" id="ARBA00004275"/>
    </source>
</evidence>
<evidence type="ECO:0000313" key="30">
    <source>
        <dbReference type="Proteomes" id="UP000694700"/>
    </source>
</evidence>
<dbReference type="InterPro" id="IPR000375">
    <property type="entry name" value="Dynamin_stalk"/>
</dbReference>
<comment type="catalytic activity">
    <reaction evidence="24">
        <text>GTP + H2O = GDP + phosphate + H(+)</text>
        <dbReference type="Rhea" id="RHEA:19669"/>
        <dbReference type="ChEBI" id="CHEBI:15377"/>
        <dbReference type="ChEBI" id="CHEBI:15378"/>
        <dbReference type="ChEBI" id="CHEBI:37565"/>
        <dbReference type="ChEBI" id="CHEBI:43474"/>
        <dbReference type="ChEBI" id="CHEBI:58189"/>
        <dbReference type="EC" id="3.6.5.5"/>
    </reaction>
</comment>
<protein>
    <recommendedName>
        <fullName evidence="9">Dynamin-1-like protein</fullName>
        <ecNumber evidence="8">3.6.5.5</ecNumber>
    </recommendedName>
</protein>
<dbReference type="Ensembl" id="ENSCCRT00015074265.1">
    <property type="protein sequence ID" value="ENSCCRP00015071924.1"/>
    <property type="gene ID" value="ENSCCRG00015027712.1"/>
</dbReference>
<sequence>MEALIPVINKLQDVFNTVGADIIQLPQIAVVGTQSSGKSSVLESLVGKDLLPRGTGIVTRRPLILQLVHVDPEDRRKTCEENGICFFLFIYTNFDEIRQEIENETERISGNNKGISDEPIQLKIFSPHVVNLTLVDLPGITKVPVGDQPKDIELQIRELILKYISNPNCIILAVTAANTDMATSEALKVAREVDPDGRRTLAVVTKLDLMDAGTDAMDVLMGRVIPVKLGLIGVVNRSQLDINNKKNVADSIRDEHAFLQKKYPSLAARNGTKYLARTLNRLLMHHIRDCLPELKTRINVLAAQYQSLLSSYGEPVEDMSSTLLQLITKFATEYCNTIEGTAKYIETTELCGGARICYIFHETFGRTLESVDSLGGLTTIDVLTAIRNATGPRPALFVPEVSFELLVKRQVKRLEEPSLRCVELVHEEMQRIIQHCSNYSTQELLRFPKLHDAIVEVVTSLLRKRLPVTNEMVHNLVAIELAYINTKHPDFADACGAVLACVCQMSGGAQGEQEGGTGTWRGMLKKGEEGQGEDKMKAQSPQKGHAVNLLDVRVPVARKLSAREQRDCEVIERLIKSYFLIVRKNIQDSVPKAVMHFLVNHVKDSLQSELVGQLYKPALLEDLLTESEDMAQRRNEAADMLKALQKASHVIAEIRETHLW</sequence>
<dbReference type="PROSITE" id="PS00410">
    <property type="entry name" value="G_DYNAMIN_1"/>
    <property type="match status" value="1"/>
</dbReference>
<keyword evidence="23" id="KW-0968">Cytoplasmic vesicle</keyword>
<evidence type="ECO:0000256" key="25">
    <source>
        <dbReference type="RuleBase" id="RU003932"/>
    </source>
</evidence>
<evidence type="ECO:0000256" key="19">
    <source>
        <dbReference type="ARBA" id="ARBA00023134"/>
    </source>
</evidence>
<evidence type="ECO:0000256" key="13">
    <source>
        <dbReference type="ARBA" id="ARBA00022801"/>
    </source>
</evidence>
<dbReference type="InterPro" id="IPR003130">
    <property type="entry name" value="GED"/>
</dbReference>
<dbReference type="InterPro" id="IPR020850">
    <property type="entry name" value="GED_dom"/>
</dbReference>
<keyword evidence="15" id="KW-0333">Golgi apparatus</keyword>
<dbReference type="InterPro" id="IPR045063">
    <property type="entry name" value="Dynamin_N"/>
</dbReference>
<evidence type="ECO:0000256" key="20">
    <source>
        <dbReference type="ARBA" id="ARBA00023136"/>
    </source>
</evidence>
<evidence type="ECO:0000256" key="14">
    <source>
        <dbReference type="ARBA" id="ARBA00023018"/>
    </source>
</evidence>
<dbReference type="InterPro" id="IPR019762">
    <property type="entry name" value="Dynamin_GTPase_CS"/>
</dbReference>
<feature type="compositionally biased region" description="Gly residues" evidence="26">
    <location>
        <begin position="508"/>
        <end position="519"/>
    </location>
</feature>
<keyword evidence="11 25" id="KW-0547">Nucleotide-binding</keyword>
<dbReference type="PRINTS" id="PR00195">
    <property type="entry name" value="DYNAMIN"/>
</dbReference>
<evidence type="ECO:0000256" key="5">
    <source>
        <dbReference type="ARBA" id="ARBA00004514"/>
    </source>
</evidence>
<dbReference type="GO" id="GO:0043653">
    <property type="term" value="P:mitochondrial fragmentation involved in apoptotic process"/>
    <property type="evidence" value="ECO:0007669"/>
    <property type="project" value="TreeGrafter"/>
</dbReference>
<comment type="subcellular location">
    <subcellularLocation>
        <location evidence="5">Cytoplasm</location>
        <location evidence="5">Cytosol</location>
    </subcellularLocation>
    <subcellularLocation>
        <location evidence="3">Cytoplasmic vesicle</location>
        <location evidence="3">Secretory vesicle</location>
        <location evidence="3">Synaptic vesicle membrane</location>
    </subcellularLocation>
    <subcellularLocation>
        <location evidence="1">Endomembrane system</location>
        <topology evidence="1">Peripheral membrane protein</topology>
    </subcellularLocation>
    <subcellularLocation>
        <location evidence="6">Golgi apparatus</location>
    </subcellularLocation>
    <subcellularLocation>
        <location evidence="7">Membrane</location>
        <location evidence="7">Clathrin-coated pit</location>
    </subcellularLocation>
    <subcellularLocation>
        <location evidence="4">Mitochondrion outer membrane</location>
        <topology evidence="4">Peripheral membrane protein</topology>
    </subcellularLocation>
    <subcellularLocation>
        <location evidence="2">Peroxisome</location>
    </subcellularLocation>
</comment>
<dbReference type="GO" id="GO:0000266">
    <property type="term" value="P:mitochondrial fission"/>
    <property type="evidence" value="ECO:0007669"/>
    <property type="project" value="TreeGrafter"/>
</dbReference>
<organism evidence="29 30">
    <name type="scientific">Cyprinus carpio</name>
    <name type="common">Common carp</name>
    <dbReference type="NCBI Taxonomy" id="7962"/>
    <lineage>
        <taxon>Eukaryota</taxon>
        <taxon>Metazoa</taxon>
        <taxon>Chordata</taxon>
        <taxon>Craniata</taxon>
        <taxon>Vertebrata</taxon>
        <taxon>Euteleostomi</taxon>
        <taxon>Actinopterygii</taxon>
        <taxon>Neopterygii</taxon>
        <taxon>Teleostei</taxon>
        <taxon>Ostariophysi</taxon>
        <taxon>Cypriniformes</taxon>
        <taxon>Cyprinidae</taxon>
        <taxon>Cyprininae</taxon>
        <taxon>Cyprinus</taxon>
    </lineage>
</organism>
<evidence type="ECO:0000256" key="10">
    <source>
        <dbReference type="ARBA" id="ARBA00022490"/>
    </source>
</evidence>
<dbReference type="GO" id="GO:0008289">
    <property type="term" value="F:lipid binding"/>
    <property type="evidence" value="ECO:0007669"/>
    <property type="project" value="UniProtKB-KW"/>
</dbReference>
<dbReference type="Proteomes" id="UP000694700">
    <property type="component" value="Unplaced"/>
</dbReference>
<dbReference type="GO" id="GO:0030672">
    <property type="term" value="C:synaptic vesicle membrane"/>
    <property type="evidence" value="ECO:0007669"/>
    <property type="project" value="UniProtKB-SubCell"/>
</dbReference>
<dbReference type="AlphaFoldDB" id="A0A8C1WT92"/>
<feature type="region of interest" description="Disordered" evidence="26">
    <location>
        <begin position="508"/>
        <end position="542"/>
    </location>
</feature>
<evidence type="ECO:0000256" key="4">
    <source>
        <dbReference type="ARBA" id="ARBA00004450"/>
    </source>
</evidence>
<dbReference type="GO" id="GO:0048312">
    <property type="term" value="P:intracellular distribution of mitochondria"/>
    <property type="evidence" value="ECO:0007669"/>
    <property type="project" value="TreeGrafter"/>
</dbReference>
<evidence type="ECO:0000256" key="8">
    <source>
        <dbReference type="ARBA" id="ARBA00011980"/>
    </source>
</evidence>
<dbReference type="GO" id="GO:0016559">
    <property type="term" value="P:peroxisome fission"/>
    <property type="evidence" value="ECO:0007669"/>
    <property type="project" value="TreeGrafter"/>
</dbReference>
<keyword evidence="20" id="KW-0472">Membrane</keyword>
<dbReference type="Pfam" id="PF00350">
    <property type="entry name" value="Dynamin_N"/>
    <property type="match status" value="1"/>
</dbReference>
<dbReference type="EC" id="3.6.5.5" evidence="8"/>
<dbReference type="SMART" id="SM00302">
    <property type="entry name" value="GED"/>
    <property type="match status" value="1"/>
</dbReference>
<dbReference type="CDD" id="cd08771">
    <property type="entry name" value="DLP_1"/>
    <property type="match status" value="1"/>
</dbReference>
<keyword evidence="12" id="KW-1000">Mitochondrion outer membrane</keyword>
<name>A0A8C1WT92_CYPCA</name>
<dbReference type="InterPro" id="IPR027417">
    <property type="entry name" value="P-loop_NTPase"/>
</dbReference>
<feature type="domain" description="GED" evidence="27">
    <location>
        <begin position="568"/>
        <end position="659"/>
    </location>
</feature>
<evidence type="ECO:0000256" key="23">
    <source>
        <dbReference type="ARBA" id="ARBA00023329"/>
    </source>
</evidence>
<dbReference type="InterPro" id="IPR001401">
    <property type="entry name" value="Dynamin_GTPase"/>
</dbReference>
<dbReference type="SMART" id="SM00053">
    <property type="entry name" value="DYNc"/>
    <property type="match status" value="1"/>
</dbReference>
<evidence type="ECO:0000256" key="7">
    <source>
        <dbReference type="ARBA" id="ARBA00004600"/>
    </source>
</evidence>
<dbReference type="Pfam" id="PF01031">
    <property type="entry name" value="Dynamin_M"/>
    <property type="match status" value="1"/>
</dbReference>
<dbReference type="PANTHER" id="PTHR11566:SF39">
    <property type="entry name" value="DYNAMIN-1-LIKE PROTEIN"/>
    <property type="match status" value="1"/>
</dbReference>
<evidence type="ECO:0000256" key="6">
    <source>
        <dbReference type="ARBA" id="ARBA00004555"/>
    </source>
</evidence>
<evidence type="ECO:0000259" key="28">
    <source>
        <dbReference type="PROSITE" id="PS51718"/>
    </source>
</evidence>
<dbReference type="GO" id="GO:0005874">
    <property type="term" value="C:microtubule"/>
    <property type="evidence" value="ECO:0007669"/>
    <property type="project" value="TreeGrafter"/>
</dbReference>
<evidence type="ECO:0000256" key="21">
    <source>
        <dbReference type="ARBA" id="ARBA00023140"/>
    </source>
</evidence>
<keyword evidence="21" id="KW-0576">Peroxisome</keyword>
<feature type="domain" description="Dynamin-type G" evidence="28">
    <location>
        <begin position="22"/>
        <end position="292"/>
    </location>
</feature>
<accession>A0A8C1WT92</accession>
<keyword evidence="16" id="KW-0090">Biological rhythms</keyword>
<evidence type="ECO:0000256" key="24">
    <source>
        <dbReference type="ARBA" id="ARBA00048040"/>
    </source>
</evidence>